<evidence type="ECO:0000313" key="3">
    <source>
        <dbReference type="Ensembl" id="ENSCVAP00000006666.1"/>
    </source>
</evidence>
<feature type="repeat" description="WD" evidence="1">
    <location>
        <begin position="145"/>
        <end position="187"/>
    </location>
</feature>
<feature type="repeat" description="WD" evidence="1">
    <location>
        <begin position="52"/>
        <end position="94"/>
    </location>
</feature>
<name>A0A3Q2CMK6_CYPVA</name>
<reference evidence="3" key="2">
    <citation type="submission" date="2025-09" db="UniProtKB">
        <authorList>
            <consortium name="Ensembl"/>
        </authorList>
    </citation>
    <scope>IDENTIFICATION</scope>
</reference>
<dbReference type="GeneTree" id="ENSGT00390000012017"/>
<dbReference type="Pfam" id="PF00400">
    <property type="entry name" value="WD40"/>
    <property type="match status" value="1"/>
</dbReference>
<dbReference type="SUPFAM" id="SSF50978">
    <property type="entry name" value="WD40 repeat-like"/>
    <property type="match status" value="1"/>
</dbReference>
<dbReference type="InterPro" id="IPR036322">
    <property type="entry name" value="WD40_repeat_dom_sf"/>
</dbReference>
<keyword evidence="4" id="KW-1185">Reference proteome</keyword>
<feature type="compositionally biased region" description="Basic residues" evidence="2">
    <location>
        <begin position="282"/>
        <end position="292"/>
    </location>
</feature>
<proteinExistence type="predicted"/>
<dbReference type="InterPro" id="IPR015943">
    <property type="entry name" value="WD40/YVTN_repeat-like_dom_sf"/>
</dbReference>
<dbReference type="InterPro" id="IPR042411">
    <property type="entry name" value="WDR27"/>
</dbReference>
<accession>A0A3Q2CMK6</accession>
<evidence type="ECO:0000256" key="1">
    <source>
        <dbReference type="PROSITE-ProRule" id="PRU00221"/>
    </source>
</evidence>
<evidence type="ECO:0000313" key="4">
    <source>
        <dbReference type="Proteomes" id="UP000265020"/>
    </source>
</evidence>
<dbReference type="PANTHER" id="PTHR44525:SF1">
    <property type="entry name" value="WD REPEAT-CONTAINING PROTEIN 27"/>
    <property type="match status" value="1"/>
</dbReference>
<feature type="region of interest" description="Disordered" evidence="2">
    <location>
        <begin position="271"/>
        <end position="292"/>
    </location>
</feature>
<dbReference type="AlphaFoldDB" id="A0A3Q2CMK6"/>
<dbReference type="STRING" id="28743.ENSCVAP00000006666"/>
<protein>
    <submittedName>
        <fullName evidence="3">WD repeat domain 27</fullName>
    </submittedName>
</protein>
<dbReference type="InterPro" id="IPR001680">
    <property type="entry name" value="WD40_rpt"/>
</dbReference>
<dbReference type="PANTHER" id="PTHR44525">
    <property type="entry name" value="WD REPEAT-CONTAINING PROTEIN 27"/>
    <property type="match status" value="1"/>
</dbReference>
<sequence length="292" mass="32480">MIDGKLSLSLTCDKLLINQQLACCQSYSGIPQHGKNVLIYSNKQTQQKPLVLTGHHDDITAMTFGKKSSPIILCSASSDYIIIWDIEACQKRRQEGKLAAGTVIGTLLGKVVHLSFCFSDERVAACSGTTLHVLSSKRQEVIHTLKGHLGPLTSAEFCPWNTNILVSTSEDRTFKVWDLKTGGVFYQSFVLSGSPLLSVLFLEREQHLITGSTDGQVWCFSFNDDVKCHLVKKMDLQKMEKRHGERQETVIPLFPSSLVSSSPLLLESPLNAELKRKEPSHPKKKGQQPRCL</sequence>
<organism evidence="3 4">
    <name type="scientific">Cyprinodon variegatus</name>
    <name type="common">Sheepshead minnow</name>
    <dbReference type="NCBI Taxonomy" id="28743"/>
    <lineage>
        <taxon>Eukaryota</taxon>
        <taxon>Metazoa</taxon>
        <taxon>Chordata</taxon>
        <taxon>Craniata</taxon>
        <taxon>Vertebrata</taxon>
        <taxon>Euteleostomi</taxon>
        <taxon>Actinopterygii</taxon>
        <taxon>Neopterygii</taxon>
        <taxon>Teleostei</taxon>
        <taxon>Neoteleostei</taxon>
        <taxon>Acanthomorphata</taxon>
        <taxon>Ovalentaria</taxon>
        <taxon>Atherinomorphae</taxon>
        <taxon>Cyprinodontiformes</taxon>
        <taxon>Cyprinodontidae</taxon>
        <taxon>Cyprinodon</taxon>
    </lineage>
</organism>
<dbReference type="Gene3D" id="2.130.10.10">
    <property type="entry name" value="YVTN repeat-like/Quinoprotein amine dehydrogenase"/>
    <property type="match status" value="1"/>
</dbReference>
<dbReference type="Ensembl" id="ENSCVAT00000004602.1">
    <property type="protein sequence ID" value="ENSCVAP00000006666.1"/>
    <property type="gene ID" value="ENSCVAG00000008274.1"/>
</dbReference>
<dbReference type="PROSITE" id="PS50082">
    <property type="entry name" value="WD_REPEATS_2"/>
    <property type="match status" value="2"/>
</dbReference>
<dbReference type="Proteomes" id="UP000265020">
    <property type="component" value="Unassembled WGS sequence"/>
</dbReference>
<dbReference type="SMART" id="SM00320">
    <property type="entry name" value="WD40"/>
    <property type="match status" value="3"/>
</dbReference>
<keyword evidence="1" id="KW-0853">WD repeat</keyword>
<evidence type="ECO:0000256" key="2">
    <source>
        <dbReference type="SAM" id="MobiDB-lite"/>
    </source>
</evidence>
<dbReference type="OMA" id="VWCFSFN"/>
<dbReference type="PROSITE" id="PS50294">
    <property type="entry name" value="WD_REPEATS_REGION"/>
    <property type="match status" value="1"/>
</dbReference>
<reference evidence="3" key="1">
    <citation type="submission" date="2025-08" db="UniProtKB">
        <authorList>
            <consortium name="Ensembl"/>
        </authorList>
    </citation>
    <scope>IDENTIFICATION</scope>
</reference>